<evidence type="ECO:0000313" key="2">
    <source>
        <dbReference type="EMBL" id="GJJ78318.1"/>
    </source>
</evidence>
<sequence length="388" mass="43847">MPFGPYLILALEDHDDEPLNTQGQEGEGSGDESEAQHFDNDLLDNNYEDLPAEENWSWDSREPTVENEVCDKSSRAGAGRRKRSQASNKCRDGANFYPDSEDEDTQQREHSLYLCRGVVRDDIGDLQVLNDARHNQGDEDVPPPTSPLDDSRERTRGRTGKRTRKSPKPQRSTAEDGHESPELAIDELNNISLQQQVEQGKGDTATLEKGQRRKKARFFLDCAQLPRRVSKDPTPAPLTLSDPEDERSIQANVVEEMLPATGLLNQSSKKQEPRRREIMECVLLPPVRIRKRVEEHGSALPPKDAEGQGQTEQQTMTASEPELSKDIEEQVHTQQQTRTVQEPILSEDAEEEVLTQLEQTTAAPVLKPAPKLVWVFTTPKQFAKYRRL</sequence>
<reference evidence="2" key="1">
    <citation type="submission" date="2021-11" db="EMBL/GenBank/DDBJ databases">
        <authorList>
            <person name="Herlambang A."/>
            <person name="Guo Y."/>
            <person name="Takashima Y."/>
            <person name="Nishizawa T."/>
        </authorList>
    </citation>
    <scope>NUCLEOTIDE SEQUENCE</scope>
    <source>
        <strain evidence="2">E1425</strain>
    </source>
</reference>
<gene>
    <name evidence="2" type="ORF">EMPS_10677</name>
</gene>
<dbReference type="EMBL" id="BQFW01000014">
    <property type="protein sequence ID" value="GJJ78318.1"/>
    <property type="molecule type" value="Genomic_DNA"/>
</dbReference>
<evidence type="ECO:0000313" key="3">
    <source>
        <dbReference type="Proteomes" id="UP000827284"/>
    </source>
</evidence>
<comment type="caution">
    <text evidence="2">The sequence shown here is derived from an EMBL/GenBank/DDBJ whole genome shotgun (WGS) entry which is preliminary data.</text>
</comment>
<feature type="compositionally biased region" description="Basic residues" evidence="1">
    <location>
        <begin position="157"/>
        <end position="168"/>
    </location>
</feature>
<reference evidence="2" key="2">
    <citation type="journal article" date="2022" name="Microbiol. Resour. Announc.">
        <title>Whole-Genome Sequence of Entomortierella parvispora E1425, a Mucoromycotan Fungus Associated with Burkholderiaceae-Related Endosymbiotic Bacteria.</title>
        <authorList>
            <person name="Herlambang A."/>
            <person name="Guo Y."/>
            <person name="Takashima Y."/>
            <person name="Narisawa K."/>
            <person name="Ohta H."/>
            <person name="Nishizawa T."/>
        </authorList>
    </citation>
    <scope>NUCLEOTIDE SEQUENCE</scope>
    <source>
        <strain evidence="2">E1425</strain>
    </source>
</reference>
<accession>A0A9P3HL17</accession>
<protein>
    <submittedName>
        <fullName evidence="2">Uncharacterized protein</fullName>
    </submittedName>
</protein>
<proteinExistence type="predicted"/>
<organism evidence="2 3">
    <name type="scientific">Entomortierella parvispora</name>
    <dbReference type="NCBI Taxonomy" id="205924"/>
    <lineage>
        <taxon>Eukaryota</taxon>
        <taxon>Fungi</taxon>
        <taxon>Fungi incertae sedis</taxon>
        <taxon>Mucoromycota</taxon>
        <taxon>Mortierellomycotina</taxon>
        <taxon>Mortierellomycetes</taxon>
        <taxon>Mortierellales</taxon>
        <taxon>Mortierellaceae</taxon>
        <taxon>Entomortierella</taxon>
    </lineage>
</organism>
<evidence type="ECO:0000256" key="1">
    <source>
        <dbReference type="SAM" id="MobiDB-lite"/>
    </source>
</evidence>
<dbReference type="Proteomes" id="UP000827284">
    <property type="component" value="Unassembled WGS sequence"/>
</dbReference>
<feature type="compositionally biased region" description="Basic and acidic residues" evidence="1">
    <location>
        <begin position="59"/>
        <end position="74"/>
    </location>
</feature>
<keyword evidence="3" id="KW-1185">Reference proteome</keyword>
<feature type="region of interest" description="Disordered" evidence="1">
    <location>
        <begin position="1"/>
        <end position="108"/>
    </location>
</feature>
<feature type="region of interest" description="Disordered" evidence="1">
    <location>
        <begin position="295"/>
        <end position="323"/>
    </location>
</feature>
<name>A0A9P3HL17_9FUNG</name>
<feature type="region of interest" description="Disordered" evidence="1">
    <location>
        <begin position="133"/>
        <end position="181"/>
    </location>
</feature>
<dbReference type="AlphaFoldDB" id="A0A9P3HL17"/>